<dbReference type="OrthoDB" id="6348539at2759"/>
<dbReference type="InterPro" id="IPR003511">
    <property type="entry name" value="HORMA_dom"/>
</dbReference>
<gene>
    <name evidence="2" type="primary">mad2l2</name>
    <name evidence="2" type="ORF">FJT64_018899</name>
</gene>
<dbReference type="AlphaFoldDB" id="A0A6A4X6N0"/>
<keyword evidence="3" id="KW-1185">Reference proteome</keyword>
<dbReference type="SUPFAM" id="SSF56019">
    <property type="entry name" value="The spindle assembly checkpoint protein mad2"/>
    <property type="match status" value="1"/>
</dbReference>
<reference evidence="2 3" key="1">
    <citation type="submission" date="2019-07" db="EMBL/GenBank/DDBJ databases">
        <title>Draft genome assembly of a fouling barnacle, Amphibalanus amphitrite (Darwin, 1854): The first reference genome for Thecostraca.</title>
        <authorList>
            <person name="Kim W."/>
        </authorList>
    </citation>
    <scope>NUCLEOTIDE SEQUENCE [LARGE SCALE GENOMIC DNA]</scope>
    <source>
        <strain evidence="2">SNU_AA5</strain>
        <tissue evidence="2">Soma without cirri and trophi</tissue>
    </source>
</reference>
<evidence type="ECO:0000313" key="2">
    <source>
        <dbReference type="EMBL" id="KAF0310051.1"/>
    </source>
</evidence>
<proteinExistence type="predicted"/>
<dbReference type="InterPro" id="IPR036570">
    <property type="entry name" value="HORMA_dom_sf"/>
</dbReference>
<dbReference type="EMBL" id="VIIS01000353">
    <property type="protein sequence ID" value="KAF0310051.1"/>
    <property type="molecule type" value="Genomic_DNA"/>
</dbReference>
<feature type="domain" description="HORMA" evidence="1">
    <location>
        <begin position="1"/>
        <end position="201"/>
    </location>
</feature>
<organism evidence="2 3">
    <name type="scientific">Amphibalanus amphitrite</name>
    <name type="common">Striped barnacle</name>
    <name type="synonym">Balanus amphitrite</name>
    <dbReference type="NCBI Taxonomy" id="1232801"/>
    <lineage>
        <taxon>Eukaryota</taxon>
        <taxon>Metazoa</taxon>
        <taxon>Ecdysozoa</taxon>
        <taxon>Arthropoda</taxon>
        <taxon>Crustacea</taxon>
        <taxon>Multicrustacea</taxon>
        <taxon>Cirripedia</taxon>
        <taxon>Thoracica</taxon>
        <taxon>Thoracicalcarea</taxon>
        <taxon>Balanomorpha</taxon>
        <taxon>Balanoidea</taxon>
        <taxon>Balanidae</taxon>
        <taxon>Amphibalaninae</taxon>
        <taxon>Amphibalanus</taxon>
    </lineage>
</organism>
<dbReference type="PROSITE" id="PS50815">
    <property type="entry name" value="HORMA"/>
    <property type="match status" value="1"/>
</dbReference>
<dbReference type="PANTHER" id="PTHR11842">
    <property type="entry name" value="MITOTIC SPINDLE ASSEMBLY CHECKPOINT PROTEIN MAD2"/>
    <property type="match status" value="1"/>
</dbReference>
<dbReference type="Pfam" id="PF02301">
    <property type="entry name" value="HORMA"/>
    <property type="match status" value="1"/>
</dbReference>
<dbReference type="Gene3D" id="3.30.900.10">
    <property type="entry name" value="HORMA domain"/>
    <property type="match status" value="1"/>
</dbReference>
<dbReference type="GO" id="GO:0016035">
    <property type="term" value="C:zeta DNA polymerase complex"/>
    <property type="evidence" value="ECO:0007669"/>
    <property type="project" value="TreeGrafter"/>
</dbReference>
<protein>
    <submittedName>
        <fullName evidence="2">Mitotic spindle assembly checkpoint protein MAD2B</fullName>
    </submittedName>
</protein>
<sequence>MAACDIALELLETILHSVLYLRKLYPEAIFRKRQKYRIPVHMSVHKGVNEYVSASLRALRPYLERRLLESVSVVVTDPAGRHSETLAVELRVLDAAAICARDDPCLARLEASLSGLLLGLSATLGDCHPPPAGSTFQLQAAASRCLPESLDAAAEFPLTITDSAAPHGPTAAAEDGPGTEGCSVLPVRSVRNELFALEVTLRRPTG</sequence>
<dbReference type="Proteomes" id="UP000440578">
    <property type="component" value="Unassembled WGS sequence"/>
</dbReference>
<evidence type="ECO:0000313" key="3">
    <source>
        <dbReference type="Proteomes" id="UP000440578"/>
    </source>
</evidence>
<accession>A0A6A4X6N0</accession>
<dbReference type="InterPro" id="IPR045091">
    <property type="entry name" value="Mad2-like"/>
</dbReference>
<comment type="caution">
    <text evidence="2">The sequence shown here is derived from an EMBL/GenBank/DDBJ whole genome shotgun (WGS) entry which is preliminary data.</text>
</comment>
<evidence type="ECO:0000259" key="1">
    <source>
        <dbReference type="PROSITE" id="PS50815"/>
    </source>
</evidence>
<dbReference type="PANTHER" id="PTHR11842:SF10">
    <property type="entry name" value="MITOTIC SPINDLE ASSEMBLY CHECKPOINT PROTEIN MAD2B"/>
    <property type="match status" value="1"/>
</dbReference>
<name>A0A6A4X6N0_AMPAM</name>